<protein>
    <submittedName>
        <fullName evidence="3">Uncharacterized protein</fullName>
    </submittedName>
</protein>
<proteinExistence type="predicted"/>
<evidence type="ECO:0000313" key="3">
    <source>
        <dbReference type="EMBL" id="KAG8044475.1"/>
    </source>
</evidence>
<organism evidence="3 4">
    <name type="scientific">Zizania palustris</name>
    <name type="common">Northern wild rice</name>
    <dbReference type="NCBI Taxonomy" id="103762"/>
    <lineage>
        <taxon>Eukaryota</taxon>
        <taxon>Viridiplantae</taxon>
        <taxon>Streptophyta</taxon>
        <taxon>Embryophyta</taxon>
        <taxon>Tracheophyta</taxon>
        <taxon>Spermatophyta</taxon>
        <taxon>Magnoliopsida</taxon>
        <taxon>Liliopsida</taxon>
        <taxon>Poales</taxon>
        <taxon>Poaceae</taxon>
        <taxon>BOP clade</taxon>
        <taxon>Oryzoideae</taxon>
        <taxon>Oryzeae</taxon>
        <taxon>Zizaniinae</taxon>
        <taxon>Zizania</taxon>
    </lineage>
</organism>
<dbReference type="AlphaFoldDB" id="A0A8J5V0B4"/>
<dbReference type="EMBL" id="JAAALK010000664">
    <property type="protein sequence ID" value="KAG8044475.1"/>
    <property type="molecule type" value="Genomic_DNA"/>
</dbReference>
<feature type="chain" id="PRO_5035267377" evidence="2">
    <location>
        <begin position="30"/>
        <end position="130"/>
    </location>
</feature>
<gene>
    <name evidence="3" type="ORF">GUJ93_ZPchr0495g2769</name>
</gene>
<keyword evidence="4" id="KW-1185">Reference proteome</keyword>
<dbReference type="Proteomes" id="UP000729402">
    <property type="component" value="Unassembled WGS sequence"/>
</dbReference>
<reference evidence="3" key="1">
    <citation type="journal article" date="2021" name="bioRxiv">
        <title>Whole Genome Assembly and Annotation of Northern Wild Rice, Zizania palustris L., Supports a Whole Genome Duplication in the Zizania Genus.</title>
        <authorList>
            <person name="Haas M."/>
            <person name="Kono T."/>
            <person name="Macchietto M."/>
            <person name="Millas R."/>
            <person name="McGilp L."/>
            <person name="Shao M."/>
            <person name="Duquette J."/>
            <person name="Hirsch C.N."/>
            <person name="Kimball J."/>
        </authorList>
    </citation>
    <scope>NUCLEOTIDE SEQUENCE</scope>
    <source>
        <tissue evidence="3">Fresh leaf tissue</tissue>
    </source>
</reference>
<sequence length="130" mass="13750">MEGLLSECALALAQWVVLLFQLLWEQFLGDRSEPLSMRAEQAKSCSSGLTDPVVGPTTQNGCRRLGRPIPHPKPAPGELPGRADPNSTYGFPPSDGAIGATGTTCPSQLGRFDFSPLEPGGGRLLDPVGY</sequence>
<feature type="region of interest" description="Disordered" evidence="1">
    <location>
        <begin position="46"/>
        <end position="130"/>
    </location>
</feature>
<dbReference type="OrthoDB" id="10550581at2759"/>
<comment type="caution">
    <text evidence="3">The sequence shown here is derived from an EMBL/GenBank/DDBJ whole genome shotgun (WGS) entry which is preliminary data.</text>
</comment>
<keyword evidence="2" id="KW-0732">Signal</keyword>
<evidence type="ECO:0000256" key="1">
    <source>
        <dbReference type="SAM" id="MobiDB-lite"/>
    </source>
</evidence>
<feature type="signal peptide" evidence="2">
    <location>
        <begin position="1"/>
        <end position="29"/>
    </location>
</feature>
<evidence type="ECO:0000313" key="4">
    <source>
        <dbReference type="Proteomes" id="UP000729402"/>
    </source>
</evidence>
<reference evidence="3" key="2">
    <citation type="submission" date="2021-02" db="EMBL/GenBank/DDBJ databases">
        <authorList>
            <person name="Kimball J.A."/>
            <person name="Haas M.W."/>
            <person name="Macchietto M."/>
            <person name="Kono T."/>
            <person name="Duquette J."/>
            <person name="Shao M."/>
        </authorList>
    </citation>
    <scope>NUCLEOTIDE SEQUENCE</scope>
    <source>
        <tissue evidence="3">Fresh leaf tissue</tissue>
    </source>
</reference>
<accession>A0A8J5V0B4</accession>
<evidence type="ECO:0000256" key="2">
    <source>
        <dbReference type="SAM" id="SignalP"/>
    </source>
</evidence>
<name>A0A8J5V0B4_ZIZPA</name>